<proteinExistence type="inferred from homology"/>
<dbReference type="InterPro" id="IPR020904">
    <property type="entry name" value="Sc_DH/Rdtase_CS"/>
</dbReference>
<evidence type="ECO:0000256" key="2">
    <source>
        <dbReference type="ARBA" id="ARBA00023002"/>
    </source>
</evidence>
<comment type="caution">
    <text evidence="3">The sequence shown here is derived from an EMBL/GenBank/DDBJ whole genome shotgun (WGS) entry which is preliminary data.</text>
</comment>
<dbReference type="PROSITE" id="PS00061">
    <property type="entry name" value="ADH_SHORT"/>
    <property type="match status" value="1"/>
</dbReference>
<evidence type="ECO:0000256" key="1">
    <source>
        <dbReference type="ARBA" id="ARBA00006484"/>
    </source>
</evidence>
<accession>A0ABS6JM59</accession>
<dbReference type="PANTHER" id="PTHR42760">
    <property type="entry name" value="SHORT-CHAIN DEHYDROGENASES/REDUCTASES FAMILY MEMBER"/>
    <property type="match status" value="1"/>
</dbReference>
<comment type="similarity">
    <text evidence="1">Belongs to the short-chain dehydrogenases/reductases (SDR) family.</text>
</comment>
<sequence>MENNYLGKYVIVTGAANGIGKAITEGFSEKGSTVFMVDNDETNGKAVMEDLRSRGRHVIFIRGDVGKEVEVLQVFEEIKKHTASINCIINNAGISKFVSLEELTFLEWERVLHTNLSSVFLFSKYGIDMIKKGGSIINIASTRALMSEENSEVYAASKGGVVSLTHALASSLSNRNIRVNSISPGWIETGDYETLREKDHEQHFSKRVGKPEDIVRACFYLADQDNDFVTGENIVVDGGMTKKMIYEH</sequence>
<dbReference type="Proteomes" id="UP000784880">
    <property type="component" value="Unassembled WGS sequence"/>
</dbReference>
<dbReference type="InterPro" id="IPR002347">
    <property type="entry name" value="SDR_fam"/>
</dbReference>
<dbReference type="EMBL" id="JAHQCS010000184">
    <property type="protein sequence ID" value="MBU9714747.1"/>
    <property type="molecule type" value="Genomic_DNA"/>
</dbReference>
<keyword evidence="2" id="KW-0560">Oxidoreductase</keyword>
<protein>
    <submittedName>
        <fullName evidence="3">SDR family oxidoreductase</fullName>
    </submittedName>
</protein>
<evidence type="ECO:0000313" key="3">
    <source>
        <dbReference type="EMBL" id="MBU9714747.1"/>
    </source>
</evidence>
<dbReference type="PANTHER" id="PTHR42760:SF133">
    <property type="entry name" value="3-OXOACYL-[ACYL-CARRIER-PROTEIN] REDUCTASE"/>
    <property type="match status" value="1"/>
</dbReference>
<gene>
    <name evidence="3" type="ORF">KS419_23670</name>
</gene>
<name>A0ABS6JM59_9BACI</name>
<dbReference type="Pfam" id="PF13561">
    <property type="entry name" value="adh_short_C2"/>
    <property type="match status" value="1"/>
</dbReference>
<reference evidence="3 4" key="1">
    <citation type="submission" date="2021-06" db="EMBL/GenBank/DDBJ databases">
        <title>Bacillus sp. RD4P76, an endophyte from a halophyte.</title>
        <authorList>
            <person name="Sun J.-Q."/>
        </authorList>
    </citation>
    <scope>NUCLEOTIDE SEQUENCE [LARGE SCALE GENOMIC DNA]</scope>
    <source>
        <strain evidence="3 4">CGMCC 1.15917</strain>
    </source>
</reference>
<dbReference type="RefSeq" id="WP_217069563.1">
    <property type="nucleotide sequence ID" value="NZ_JAHQCS010000184.1"/>
</dbReference>
<organism evidence="3 4">
    <name type="scientific">Evansella tamaricis</name>
    <dbReference type="NCBI Taxonomy" id="2069301"/>
    <lineage>
        <taxon>Bacteria</taxon>
        <taxon>Bacillati</taxon>
        <taxon>Bacillota</taxon>
        <taxon>Bacilli</taxon>
        <taxon>Bacillales</taxon>
        <taxon>Bacillaceae</taxon>
        <taxon>Evansella</taxon>
    </lineage>
</organism>
<keyword evidence="4" id="KW-1185">Reference proteome</keyword>
<evidence type="ECO:0000313" key="4">
    <source>
        <dbReference type="Proteomes" id="UP000784880"/>
    </source>
</evidence>